<dbReference type="PROSITE" id="PS50929">
    <property type="entry name" value="ABC_TM1F"/>
    <property type="match status" value="1"/>
</dbReference>
<feature type="domain" description="ABC transporter" evidence="10">
    <location>
        <begin position="346"/>
        <end position="581"/>
    </location>
</feature>
<reference evidence="14" key="2">
    <citation type="submission" date="2015-01" db="EMBL/GenBank/DDBJ databases">
        <authorList>
            <person name="Manzoor Shahid"/>
            <person name="Zubair Saima"/>
        </authorList>
    </citation>
    <scope>NUCLEOTIDE SEQUENCE [LARGE SCALE GENOMIC DNA]</scope>
    <source>
        <strain evidence="14">V1</strain>
    </source>
</reference>
<evidence type="ECO:0000256" key="9">
    <source>
        <dbReference type="SAM" id="Phobius"/>
    </source>
</evidence>
<dbReference type="GO" id="GO:0015421">
    <property type="term" value="F:ABC-type oligopeptide transporter activity"/>
    <property type="evidence" value="ECO:0007669"/>
    <property type="project" value="TreeGrafter"/>
</dbReference>
<dbReference type="GO" id="GO:0005524">
    <property type="term" value="F:ATP binding"/>
    <property type="evidence" value="ECO:0007669"/>
    <property type="project" value="UniProtKB-KW"/>
</dbReference>
<dbReference type="SUPFAM" id="SSF52540">
    <property type="entry name" value="P-loop containing nucleoside triphosphate hydrolases"/>
    <property type="match status" value="1"/>
</dbReference>
<feature type="transmembrane region" description="Helical" evidence="9">
    <location>
        <begin position="147"/>
        <end position="164"/>
    </location>
</feature>
<dbReference type="Pfam" id="PF00005">
    <property type="entry name" value="ABC_tran"/>
    <property type="match status" value="1"/>
</dbReference>
<evidence type="ECO:0000256" key="7">
    <source>
        <dbReference type="ARBA" id="ARBA00022989"/>
    </source>
</evidence>
<keyword evidence="14" id="KW-1185">Reference proteome</keyword>
<proteinExistence type="predicted"/>
<keyword evidence="3" id="KW-1003">Cell membrane</keyword>
<keyword evidence="5" id="KW-0547">Nucleotide-binding</keyword>
<dbReference type="InterPro" id="IPR003593">
    <property type="entry name" value="AAA+_ATPase"/>
</dbReference>
<dbReference type="PROSITE" id="PS50893">
    <property type="entry name" value="ABC_TRANSPORTER_2"/>
    <property type="match status" value="1"/>
</dbReference>
<dbReference type="RefSeq" id="WP_044634516.1">
    <property type="nucleotide sequence ID" value="NZ_CDNC01000011.1"/>
</dbReference>
<name>A0A0B7GV16_TREPH</name>
<dbReference type="EMBL" id="CP042817">
    <property type="protein sequence ID" value="QEJ99040.1"/>
    <property type="molecule type" value="Genomic_DNA"/>
</dbReference>
<organism evidence="12 14">
    <name type="scientific">Treponema phagedenis</name>
    <dbReference type="NCBI Taxonomy" id="162"/>
    <lineage>
        <taxon>Bacteria</taxon>
        <taxon>Pseudomonadati</taxon>
        <taxon>Spirochaetota</taxon>
        <taxon>Spirochaetia</taxon>
        <taxon>Spirochaetales</taxon>
        <taxon>Treponemataceae</taxon>
        <taxon>Treponema</taxon>
    </lineage>
</organism>
<dbReference type="Pfam" id="PF00664">
    <property type="entry name" value="ABC_membrane"/>
    <property type="match status" value="1"/>
</dbReference>
<feature type="transmembrane region" description="Helical" evidence="9">
    <location>
        <begin position="24"/>
        <end position="47"/>
    </location>
</feature>
<dbReference type="SMART" id="SM00382">
    <property type="entry name" value="AAA"/>
    <property type="match status" value="1"/>
</dbReference>
<dbReference type="SUPFAM" id="SSF90123">
    <property type="entry name" value="ABC transporter transmembrane region"/>
    <property type="match status" value="1"/>
</dbReference>
<dbReference type="Gene3D" id="3.40.50.300">
    <property type="entry name" value="P-loop containing nucleotide triphosphate hydrolases"/>
    <property type="match status" value="1"/>
</dbReference>
<dbReference type="AlphaFoldDB" id="A0A0B7GV16"/>
<evidence type="ECO:0000313" key="14">
    <source>
        <dbReference type="Proteomes" id="UP000042527"/>
    </source>
</evidence>
<evidence type="ECO:0000256" key="2">
    <source>
        <dbReference type="ARBA" id="ARBA00022448"/>
    </source>
</evidence>
<evidence type="ECO:0000313" key="15">
    <source>
        <dbReference type="Proteomes" id="UP000323594"/>
    </source>
</evidence>
<reference evidence="13 15" key="3">
    <citation type="submission" date="2019-08" db="EMBL/GenBank/DDBJ databases">
        <authorList>
            <person name="Kuhnert P."/>
        </authorList>
    </citation>
    <scope>NUCLEOTIDE SEQUENCE [LARGE SCALE GENOMIC DNA]</scope>
    <source>
        <strain evidence="13 15">B36.5</strain>
    </source>
</reference>
<evidence type="ECO:0000256" key="6">
    <source>
        <dbReference type="ARBA" id="ARBA00022840"/>
    </source>
</evidence>
<gene>
    <name evidence="13" type="ORF">FUT82_14270</name>
    <name evidence="12" type="ORF">TPHV1_190024</name>
</gene>
<dbReference type="Proteomes" id="UP000042527">
    <property type="component" value="Unassembled WGS sequence"/>
</dbReference>
<dbReference type="InterPro" id="IPR011527">
    <property type="entry name" value="ABC1_TM_dom"/>
</dbReference>
<keyword evidence="8 9" id="KW-0472">Membrane</keyword>
<evidence type="ECO:0000256" key="5">
    <source>
        <dbReference type="ARBA" id="ARBA00022741"/>
    </source>
</evidence>
<keyword evidence="2" id="KW-0813">Transport</keyword>
<evidence type="ECO:0000259" key="10">
    <source>
        <dbReference type="PROSITE" id="PS50893"/>
    </source>
</evidence>
<dbReference type="GO" id="GO:0016887">
    <property type="term" value="F:ATP hydrolysis activity"/>
    <property type="evidence" value="ECO:0007669"/>
    <property type="project" value="InterPro"/>
</dbReference>
<sequence>MAKKEKKPSRLKTIKPYIGNKKGFLVLSLVMSALSAICTIMPMYYIWKIIQELIVNAKNISVGAIGTNAIMAIIFAAVSIVLYFFAVLFSHLMAFEVEENIIKVSMQTIMKKPLGFFDTVESGRVRKVIVDGAAETHSYLAHQLPDLAGTLVSPIVLLVLFIIFDYRLGLASLLPLILGMACMSQMSSPKAQALRKDYYESLAAMSSEAVEYVRSIPVVKVFAQSIESFKRFYKSIIEYDKFVRSICLLWKNIMPAYEAIVFSTAFFVVPIALILINGGADIGMILSNCIIFFLVGPTFGSLVMRSAFLFSYGEKAVLSIEKIENMLKYDELEYGSVNDKPLKAELEFKNISFAYSGEAGKVLDNISFHVKEGETYALVGQSGGGKTTIARLASRFWDPDEGEVVFGGRNIKDYTKEALMKNVSFVFQNSKLFKMSIRDNLKLAKKDATDDELKEALRKASALDIVENLEKGLDTIIGTKGTYLSGGETQRIAIARAILKDAPLILLDEATAFADPENEHIIQKSFKELAKGKTTLMIAHRLSSVVDADRILVISGGKIIEEGSHEELLQKGAVYKSMWDEYKKSVDWKIGEKSGVQK</sequence>
<dbReference type="FunFam" id="3.40.50.300:FF:000221">
    <property type="entry name" value="Multidrug ABC transporter ATP-binding protein"/>
    <property type="match status" value="1"/>
</dbReference>
<comment type="subcellular location">
    <subcellularLocation>
        <location evidence="1">Cell membrane</location>
        <topology evidence="1">Multi-pass membrane protein</topology>
    </subcellularLocation>
</comment>
<evidence type="ECO:0000256" key="8">
    <source>
        <dbReference type="ARBA" id="ARBA00023136"/>
    </source>
</evidence>
<evidence type="ECO:0000313" key="12">
    <source>
        <dbReference type="EMBL" id="CEM61417.1"/>
    </source>
</evidence>
<dbReference type="InterPro" id="IPR003439">
    <property type="entry name" value="ABC_transporter-like_ATP-bd"/>
</dbReference>
<reference evidence="12" key="1">
    <citation type="submission" date="2015-01" db="EMBL/GenBank/DDBJ databases">
        <authorList>
            <person name="Xiang T."/>
            <person name="Song Y."/>
            <person name="Huang L."/>
            <person name="Wang B."/>
            <person name="Wu P."/>
        </authorList>
    </citation>
    <scope>NUCLEOTIDE SEQUENCE [LARGE SCALE GENOMIC DNA]</scope>
    <source>
        <strain evidence="12">V1</strain>
    </source>
</reference>
<dbReference type="InterPro" id="IPR039421">
    <property type="entry name" value="Type_1_exporter"/>
</dbReference>
<keyword evidence="4 9" id="KW-0812">Transmembrane</keyword>
<dbReference type="PANTHER" id="PTHR43394:SF1">
    <property type="entry name" value="ATP-BINDING CASSETTE SUB-FAMILY B MEMBER 10, MITOCHONDRIAL"/>
    <property type="match status" value="1"/>
</dbReference>
<feature type="transmembrane region" description="Helical" evidence="9">
    <location>
        <begin position="256"/>
        <end position="276"/>
    </location>
</feature>
<dbReference type="InterPro" id="IPR036640">
    <property type="entry name" value="ABC1_TM_sf"/>
</dbReference>
<protein>
    <submittedName>
        <fullName evidence="13">ABC transporter ATP-binding protein</fullName>
    </submittedName>
    <submittedName>
        <fullName evidence="12">Putative ATP synthase F0, A subunit</fullName>
    </submittedName>
</protein>
<evidence type="ECO:0000259" key="11">
    <source>
        <dbReference type="PROSITE" id="PS50929"/>
    </source>
</evidence>
<keyword evidence="7 9" id="KW-1133">Transmembrane helix</keyword>
<evidence type="ECO:0000313" key="13">
    <source>
        <dbReference type="EMBL" id="QEJ99040.1"/>
    </source>
</evidence>
<dbReference type="EMBL" id="CDNC01000011">
    <property type="protein sequence ID" value="CEM61417.1"/>
    <property type="molecule type" value="Genomic_DNA"/>
</dbReference>
<dbReference type="GO" id="GO:0005886">
    <property type="term" value="C:plasma membrane"/>
    <property type="evidence" value="ECO:0007669"/>
    <property type="project" value="UniProtKB-SubCell"/>
</dbReference>
<feature type="transmembrane region" description="Helical" evidence="9">
    <location>
        <begin position="67"/>
        <end position="89"/>
    </location>
</feature>
<feature type="domain" description="ABC transmembrane type-1" evidence="11">
    <location>
        <begin position="26"/>
        <end position="315"/>
    </location>
</feature>
<keyword evidence="6 13" id="KW-0067">ATP-binding</keyword>
<dbReference type="GeneID" id="57754293"/>
<dbReference type="OrthoDB" id="9762778at2"/>
<evidence type="ECO:0000256" key="1">
    <source>
        <dbReference type="ARBA" id="ARBA00004651"/>
    </source>
</evidence>
<dbReference type="InterPro" id="IPR027417">
    <property type="entry name" value="P-loop_NTPase"/>
</dbReference>
<accession>A0A0B7GV16</accession>
<evidence type="ECO:0000256" key="4">
    <source>
        <dbReference type="ARBA" id="ARBA00022692"/>
    </source>
</evidence>
<dbReference type="Gene3D" id="1.20.1560.10">
    <property type="entry name" value="ABC transporter type 1, transmembrane domain"/>
    <property type="match status" value="1"/>
</dbReference>
<feature type="transmembrane region" description="Helical" evidence="9">
    <location>
        <begin position="282"/>
        <end position="303"/>
    </location>
</feature>
<dbReference type="PANTHER" id="PTHR43394">
    <property type="entry name" value="ATP-DEPENDENT PERMEASE MDL1, MITOCHONDRIAL"/>
    <property type="match status" value="1"/>
</dbReference>
<evidence type="ECO:0000256" key="3">
    <source>
        <dbReference type="ARBA" id="ARBA00022475"/>
    </source>
</evidence>
<dbReference type="Proteomes" id="UP000323594">
    <property type="component" value="Chromosome"/>
</dbReference>